<dbReference type="AlphaFoldDB" id="A0A6M2E1K1"/>
<keyword evidence="1" id="KW-0732">Signal</keyword>
<evidence type="ECO:0000256" key="1">
    <source>
        <dbReference type="SAM" id="SignalP"/>
    </source>
</evidence>
<feature type="signal peptide" evidence="1">
    <location>
        <begin position="1"/>
        <end position="20"/>
    </location>
</feature>
<feature type="chain" id="PRO_5026708743" evidence="1">
    <location>
        <begin position="21"/>
        <end position="90"/>
    </location>
</feature>
<accession>A0A6M2E1K1</accession>
<reference evidence="2" key="1">
    <citation type="submission" date="2020-03" db="EMBL/GenBank/DDBJ databases">
        <title>Transcriptomic Profiling of the Digestive Tract of the Rat Flea, Xenopsylla cheopis, Following Blood Feeding and Infection with Yersinia pestis.</title>
        <authorList>
            <person name="Bland D.M."/>
            <person name="Martens C.A."/>
            <person name="Virtaneva K."/>
            <person name="Kanakabandi K."/>
            <person name="Long D."/>
            <person name="Rosenke R."/>
            <person name="Saturday G.A."/>
            <person name="Hoyt F.H."/>
            <person name="Bruno D.P."/>
            <person name="Ribeiro J.M.C."/>
            <person name="Hinnebusch J."/>
        </authorList>
    </citation>
    <scope>NUCLEOTIDE SEQUENCE</scope>
</reference>
<sequence>MIWHHFFVTWVFSCVSNGIASNEFGVLIGCYLFKLEMKGQLSTAHSDGTFAIFIHNNKCEQICVWKIYKRWFCCPVKIVCLLYINSGGFN</sequence>
<dbReference type="EMBL" id="GIIL01007001">
    <property type="protein sequence ID" value="NOV50727.1"/>
    <property type="molecule type" value="Transcribed_RNA"/>
</dbReference>
<name>A0A6M2E1K1_XENCH</name>
<evidence type="ECO:0000313" key="2">
    <source>
        <dbReference type="EMBL" id="NOV50727.1"/>
    </source>
</evidence>
<protein>
    <submittedName>
        <fullName evidence="2">Putative secreted protein</fullName>
    </submittedName>
</protein>
<organism evidence="2">
    <name type="scientific">Xenopsylla cheopis</name>
    <name type="common">Oriental rat flea</name>
    <name type="synonym">Pulex cheopis</name>
    <dbReference type="NCBI Taxonomy" id="163159"/>
    <lineage>
        <taxon>Eukaryota</taxon>
        <taxon>Metazoa</taxon>
        <taxon>Ecdysozoa</taxon>
        <taxon>Arthropoda</taxon>
        <taxon>Hexapoda</taxon>
        <taxon>Insecta</taxon>
        <taxon>Pterygota</taxon>
        <taxon>Neoptera</taxon>
        <taxon>Endopterygota</taxon>
        <taxon>Siphonaptera</taxon>
        <taxon>Pulicidae</taxon>
        <taxon>Xenopsyllinae</taxon>
        <taxon>Xenopsylla</taxon>
    </lineage>
</organism>
<proteinExistence type="predicted"/>